<dbReference type="GO" id="GO:0006364">
    <property type="term" value="P:rRNA processing"/>
    <property type="evidence" value="ECO:0007669"/>
    <property type="project" value="UniProtKB-UniRule"/>
</dbReference>
<dbReference type="AlphaFoldDB" id="A0AAD5PFM0"/>
<dbReference type="GO" id="GO:0005634">
    <property type="term" value="C:nucleus"/>
    <property type="evidence" value="ECO:0007669"/>
    <property type="project" value="UniProtKB-SubCell"/>
</dbReference>
<dbReference type="GO" id="GO:0120330">
    <property type="term" value="C:rixosome complex"/>
    <property type="evidence" value="ECO:0007669"/>
    <property type="project" value="UniProtKB-UniRule"/>
</dbReference>
<organism evidence="7 8">
    <name type="scientific">Phascolomyces articulosus</name>
    <dbReference type="NCBI Taxonomy" id="60185"/>
    <lineage>
        <taxon>Eukaryota</taxon>
        <taxon>Fungi</taxon>
        <taxon>Fungi incertae sedis</taxon>
        <taxon>Mucoromycota</taxon>
        <taxon>Mucoromycotina</taxon>
        <taxon>Mucoromycetes</taxon>
        <taxon>Mucorales</taxon>
        <taxon>Lichtheimiaceae</taxon>
        <taxon>Phascolomyces</taxon>
    </lineage>
</organism>
<dbReference type="PANTHER" id="PTHR16056:SF2">
    <property type="entry name" value="TESTIS-EXPRESSED PROTEIN 10"/>
    <property type="match status" value="1"/>
</dbReference>
<name>A0AAD5PFM0_9FUNG</name>
<keyword evidence="5" id="KW-0698">rRNA processing</keyword>
<comment type="caution">
    <text evidence="7">The sequence shown here is derived from an EMBL/GenBank/DDBJ whole genome shotgun (WGS) entry which is preliminary data.</text>
</comment>
<dbReference type="PANTHER" id="PTHR16056">
    <property type="entry name" value="REGULATOR OF MICROTUBULE DYNAMICS PROTEIN"/>
    <property type="match status" value="1"/>
</dbReference>
<feature type="domain" description="Pre-rRNA-processing protein Ipi1 N-terminal" evidence="6">
    <location>
        <begin position="65"/>
        <end position="154"/>
    </location>
</feature>
<reference evidence="7" key="1">
    <citation type="journal article" date="2022" name="IScience">
        <title>Evolution of zygomycete secretomes and the origins of terrestrial fungal ecologies.</title>
        <authorList>
            <person name="Chang Y."/>
            <person name="Wang Y."/>
            <person name="Mondo S."/>
            <person name="Ahrendt S."/>
            <person name="Andreopoulos W."/>
            <person name="Barry K."/>
            <person name="Beard J."/>
            <person name="Benny G.L."/>
            <person name="Blankenship S."/>
            <person name="Bonito G."/>
            <person name="Cuomo C."/>
            <person name="Desiro A."/>
            <person name="Gervers K.A."/>
            <person name="Hundley H."/>
            <person name="Kuo A."/>
            <person name="LaButti K."/>
            <person name="Lang B.F."/>
            <person name="Lipzen A."/>
            <person name="O'Donnell K."/>
            <person name="Pangilinan J."/>
            <person name="Reynolds N."/>
            <person name="Sandor L."/>
            <person name="Smith M.E."/>
            <person name="Tsang A."/>
            <person name="Grigoriev I.V."/>
            <person name="Stajich J.E."/>
            <person name="Spatafora J.W."/>
        </authorList>
    </citation>
    <scope>NUCLEOTIDE SEQUENCE</scope>
    <source>
        <strain evidence="7">RSA 2281</strain>
    </source>
</reference>
<evidence type="ECO:0000256" key="2">
    <source>
        <dbReference type="ARBA" id="ARBA00004123"/>
    </source>
</evidence>
<evidence type="ECO:0000313" key="8">
    <source>
        <dbReference type="Proteomes" id="UP001209540"/>
    </source>
</evidence>
<accession>A0AAD5PFM0</accession>
<evidence type="ECO:0000256" key="5">
    <source>
        <dbReference type="RuleBase" id="RU368021"/>
    </source>
</evidence>
<evidence type="ECO:0000259" key="6">
    <source>
        <dbReference type="Pfam" id="PF12333"/>
    </source>
</evidence>
<reference evidence="7" key="2">
    <citation type="submission" date="2023-02" db="EMBL/GenBank/DDBJ databases">
        <authorList>
            <consortium name="DOE Joint Genome Institute"/>
            <person name="Mondo S.J."/>
            <person name="Chang Y."/>
            <person name="Wang Y."/>
            <person name="Ahrendt S."/>
            <person name="Andreopoulos W."/>
            <person name="Barry K."/>
            <person name="Beard J."/>
            <person name="Benny G.L."/>
            <person name="Blankenship S."/>
            <person name="Bonito G."/>
            <person name="Cuomo C."/>
            <person name="Desiro A."/>
            <person name="Gervers K.A."/>
            <person name="Hundley H."/>
            <person name="Kuo A."/>
            <person name="LaButti K."/>
            <person name="Lang B.F."/>
            <person name="Lipzen A."/>
            <person name="O'Donnell K."/>
            <person name="Pangilinan J."/>
            <person name="Reynolds N."/>
            <person name="Sandor L."/>
            <person name="Smith M.W."/>
            <person name="Tsang A."/>
            <person name="Grigoriev I.V."/>
            <person name="Stajich J.E."/>
            <person name="Spatafora J.W."/>
        </authorList>
    </citation>
    <scope>NUCLEOTIDE SEQUENCE</scope>
    <source>
        <strain evidence="7">RSA 2281</strain>
    </source>
</reference>
<dbReference type="SUPFAM" id="SSF48371">
    <property type="entry name" value="ARM repeat"/>
    <property type="match status" value="1"/>
</dbReference>
<dbReference type="EMBL" id="JAIXMP010000009">
    <property type="protein sequence ID" value="KAI9268341.1"/>
    <property type="molecule type" value="Genomic_DNA"/>
</dbReference>
<dbReference type="InterPro" id="IPR024679">
    <property type="entry name" value="Ipi1_N"/>
</dbReference>
<keyword evidence="4 5" id="KW-0539">Nucleus</keyword>
<keyword evidence="5" id="KW-0690">Ribosome biogenesis</keyword>
<dbReference type="InterPro" id="IPR016024">
    <property type="entry name" value="ARM-type_fold"/>
</dbReference>
<protein>
    <recommendedName>
        <fullName evidence="5">Pre-rRNA-processing protein</fullName>
    </recommendedName>
</protein>
<evidence type="ECO:0000256" key="1">
    <source>
        <dbReference type="ARBA" id="ARBA00002355"/>
    </source>
</evidence>
<evidence type="ECO:0000256" key="3">
    <source>
        <dbReference type="ARBA" id="ARBA00006427"/>
    </source>
</evidence>
<evidence type="ECO:0000313" key="7">
    <source>
        <dbReference type="EMBL" id="KAI9268341.1"/>
    </source>
</evidence>
<sequence>MYYWALDAVLGLQELCASHRGTLSASLGTVVNGILKLFVDDDREVRKALFSFLQETIPDVDKVNLVPFLPLLVMYTCSAMTHIFEDIRLDAVKLMDLWVKLSPETVVDRFWNKIVGIYTSLLIVNNVNSPQTSMGTKITNIGSAKASAAKSHLHLHKKYMWFLLSSLDSKRAKESFKTQLAKLKSPRHSNMVHYTSTLPNAPVSCYLAHPSAYSAIPYLSHSDSHILNLFESSGPKKQGINQPASSASGINNSDSFKTNSTVDDFDAQKLIEIFQPILLNTWLETAPSVFSTTNSISLTPALELLHVILNITLVLWRALVSGEKAIHLNGVWLEKHCYQLLKHFATYFPYGADTLSDGGAKVDSVLREMNIATCELTSLLLLAKTAHVQQQYGTVTGQKRRRQHFEMEYIETEWTEKIVHHVLLILGSQESRYGKMTTMSVNFKETDLDTLLPAVWGFMNSLGSDYQFEIFETMLVISTIEHKIIL</sequence>
<comment type="subunit">
    <text evidence="5">Component of the RIX1 complex.</text>
</comment>
<dbReference type="Pfam" id="PF12333">
    <property type="entry name" value="Ipi1_N"/>
    <property type="match status" value="1"/>
</dbReference>
<comment type="similarity">
    <text evidence="3 5">Belongs to the IPI1/TEX10 family.</text>
</comment>
<evidence type="ECO:0000256" key="4">
    <source>
        <dbReference type="ARBA" id="ARBA00023242"/>
    </source>
</evidence>
<keyword evidence="8" id="KW-1185">Reference proteome</keyword>
<comment type="subcellular location">
    <subcellularLocation>
        <location evidence="2 5">Nucleus</location>
    </subcellularLocation>
</comment>
<dbReference type="Proteomes" id="UP001209540">
    <property type="component" value="Unassembled WGS sequence"/>
</dbReference>
<proteinExistence type="inferred from homology"/>
<dbReference type="InterPro" id="IPR011989">
    <property type="entry name" value="ARM-like"/>
</dbReference>
<gene>
    <name evidence="7" type="ORF">BDA99DRAFT_546520</name>
</gene>
<dbReference type="Gene3D" id="1.25.10.10">
    <property type="entry name" value="Leucine-rich Repeat Variant"/>
    <property type="match status" value="1"/>
</dbReference>
<comment type="function">
    <text evidence="1 5">Component of the RIX1 complex required for processing of ITS2 sequences from 35S pre-rRNA.</text>
</comment>